<comment type="caution">
    <text evidence="5">The sequence shown here is derived from an EMBL/GenBank/DDBJ whole genome shotgun (WGS) entry which is preliminary data.</text>
</comment>
<keyword evidence="2" id="KW-0597">Phosphoprotein</keyword>
<reference evidence="5" key="1">
    <citation type="submission" date="2020-10" db="EMBL/GenBank/DDBJ databases">
        <title>Genome sequence of the unusual species of purple photosynthetic bacteria, Phaeovibrio sulfidiphilus DSM 23193, type strain.</title>
        <authorList>
            <person name="Kyndt J.A."/>
            <person name="Meyer T.E."/>
        </authorList>
    </citation>
    <scope>NUCLEOTIDE SEQUENCE</scope>
    <source>
        <strain evidence="5">DSM 23193</strain>
    </source>
</reference>
<keyword evidence="6" id="KW-1185">Reference proteome</keyword>
<dbReference type="GO" id="GO:0000160">
    <property type="term" value="P:phosphorelay signal transduction system"/>
    <property type="evidence" value="ECO:0007669"/>
    <property type="project" value="UniProtKB-KW"/>
</dbReference>
<dbReference type="GO" id="GO:0004672">
    <property type="term" value="F:protein kinase activity"/>
    <property type="evidence" value="ECO:0007669"/>
    <property type="project" value="UniProtKB-ARBA"/>
</dbReference>
<evidence type="ECO:0000313" key="6">
    <source>
        <dbReference type="Proteomes" id="UP000631034"/>
    </source>
</evidence>
<dbReference type="RefSeq" id="WP_192534027.1">
    <property type="nucleotide sequence ID" value="NZ_JACZHT010000003.1"/>
</dbReference>
<feature type="modified residue" description="Phosphohistidine" evidence="2">
    <location>
        <position position="69"/>
    </location>
</feature>
<evidence type="ECO:0000256" key="3">
    <source>
        <dbReference type="SAM" id="Coils"/>
    </source>
</evidence>
<feature type="coiled-coil region" evidence="3">
    <location>
        <begin position="103"/>
        <end position="130"/>
    </location>
</feature>
<name>A0A8J6YLL0_9PROT</name>
<dbReference type="Proteomes" id="UP000631034">
    <property type="component" value="Unassembled WGS sequence"/>
</dbReference>
<protein>
    <submittedName>
        <fullName evidence="5">Hpt domain-containing protein</fullName>
    </submittedName>
</protein>
<organism evidence="5 6">
    <name type="scientific">Phaeovibrio sulfidiphilus</name>
    <dbReference type="NCBI Taxonomy" id="1220600"/>
    <lineage>
        <taxon>Bacteria</taxon>
        <taxon>Pseudomonadati</taxon>
        <taxon>Pseudomonadota</taxon>
        <taxon>Alphaproteobacteria</taxon>
        <taxon>Rhodospirillales</taxon>
        <taxon>Rhodospirillaceae</taxon>
        <taxon>Phaeovibrio</taxon>
    </lineage>
</organism>
<dbReference type="AlphaFoldDB" id="A0A8J6YLL0"/>
<keyword evidence="1" id="KW-0902">Two-component regulatory system</keyword>
<evidence type="ECO:0000256" key="1">
    <source>
        <dbReference type="ARBA" id="ARBA00023012"/>
    </source>
</evidence>
<evidence type="ECO:0000259" key="4">
    <source>
        <dbReference type="PROSITE" id="PS50894"/>
    </source>
</evidence>
<keyword evidence="3" id="KW-0175">Coiled coil</keyword>
<dbReference type="SUPFAM" id="SSF47226">
    <property type="entry name" value="Histidine-containing phosphotransfer domain, HPT domain"/>
    <property type="match status" value="1"/>
</dbReference>
<accession>A0A8J6YLL0</accession>
<sequence length="132" mass="14765">MEPGKDNCFSVPEHTALLDRELLDKTLGGHTSLIIKSMEMFFKTAQDLMDGMRAAIAADNNGDLETNAHSLKGIVGYFNQGVVHRLCAELQFSGRDGSLPGDHARVEREFQRLEALIRDLCEEMKEEMVRLA</sequence>
<dbReference type="InterPro" id="IPR036641">
    <property type="entry name" value="HPT_dom_sf"/>
</dbReference>
<dbReference type="PROSITE" id="PS50894">
    <property type="entry name" value="HPT"/>
    <property type="match status" value="1"/>
</dbReference>
<dbReference type="Pfam" id="PF01627">
    <property type="entry name" value="Hpt"/>
    <property type="match status" value="1"/>
</dbReference>
<dbReference type="Gene3D" id="1.20.120.160">
    <property type="entry name" value="HPT domain"/>
    <property type="match status" value="1"/>
</dbReference>
<dbReference type="EMBL" id="JACZHT010000003">
    <property type="protein sequence ID" value="MBE1237015.1"/>
    <property type="molecule type" value="Genomic_DNA"/>
</dbReference>
<evidence type="ECO:0000256" key="2">
    <source>
        <dbReference type="PROSITE-ProRule" id="PRU00110"/>
    </source>
</evidence>
<feature type="domain" description="HPt" evidence="4">
    <location>
        <begin position="30"/>
        <end position="132"/>
    </location>
</feature>
<dbReference type="InterPro" id="IPR008207">
    <property type="entry name" value="Sig_transdc_His_kin_Hpt_dom"/>
</dbReference>
<gene>
    <name evidence="5" type="ORF">IHV25_05065</name>
</gene>
<evidence type="ECO:0000313" key="5">
    <source>
        <dbReference type="EMBL" id="MBE1237015.1"/>
    </source>
</evidence>
<proteinExistence type="predicted"/>